<keyword evidence="4 5" id="KW-0472">Membrane</keyword>
<dbReference type="InterPro" id="IPR029052">
    <property type="entry name" value="Metallo-depent_PP-like"/>
</dbReference>
<evidence type="ECO:0000256" key="3">
    <source>
        <dbReference type="ARBA" id="ARBA00022989"/>
    </source>
</evidence>
<dbReference type="OrthoDB" id="5977743at2759"/>
<keyword evidence="8" id="KW-1185">Reference proteome</keyword>
<accession>A0A1G4JGY4</accession>
<feature type="transmembrane region" description="Helical" evidence="5">
    <location>
        <begin position="464"/>
        <end position="483"/>
    </location>
</feature>
<protein>
    <submittedName>
        <fullName evidence="7">LAME_0E03972g1_1</fullName>
    </submittedName>
</protein>
<evidence type="ECO:0000259" key="6">
    <source>
        <dbReference type="Pfam" id="PF00149"/>
    </source>
</evidence>
<proteinExistence type="predicted"/>
<dbReference type="Pfam" id="PF00149">
    <property type="entry name" value="Metallophos"/>
    <property type="match status" value="1"/>
</dbReference>
<reference evidence="8" key="1">
    <citation type="submission" date="2016-03" db="EMBL/GenBank/DDBJ databases">
        <authorList>
            <person name="Devillers Hugo."/>
        </authorList>
    </citation>
    <scope>NUCLEOTIDE SEQUENCE [LARGE SCALE GENOMIC DNA]</scope>
</reference>
<dbReference type="PANTHER" id="PTHR13315">
    <property type="entry name" value="METALLO PHOSPHOESTERASE RELATED"/>
    <property type="match status" value="1"/>
</dbReference>
<name>A0A1G4JGY4_9SACH</name>
<dbReference type="Gene3D" id="3.60.21.10">
    <property type="match status" value="1"/>
</dbReference>
<organism evidence="7 8">
    <name type="scientific">Lachancea meyersii CBS 8951</name>
    <dbReference type="NCBI Taxonomy" id="1266667"/>
    <lineage>
        <taxon>Eukaryota</taxon>
        <taxon>Fungi</taxon>
        <taxon>Dikarya</taxon>
        <taxon>Ascomycota</taxon>
        <taxon>Saccharomycotina</taxon>
        <taxon>Saccharomycetes</taxon>
        <taxon>Saccharomycetales</taxon>
        <taxon>Saccharomycetaceae</taxon>
        <taxon>Lachancea</taxon>
    </lineage>
</organism>
<evidence type="ECO:0000256" key="4">
    <source>
        <dbReference type="ARBA" id="ARBA00023136"/>
    </source>
</evidence>
<evidence type="ECO:0000256" key="2">
    <source>
        <dbReference type="ARBA" id="ARBA00022692"/>
    </source>
</evidence>
<gene>
    <name evidence="7" type="ORF">LAME_0E03972G</name>
</gene>
<dbReference type="GO" id="GO:0016787">
    <property type="term" value="F:hydrolase activity"/>
    <property type="evidence" value="ECO:0007669"/>
    <property type="project" value="InterPro"/>
</dbReference>
<sequence length="486" mass="55811">MSYRRRETEEKHLHASAGEKNEFLRPKLSSAPNVRSGSGLRLLRHIVCWRYILSWLCFWICLVQYYENTVVKRAMSRCQWSRWENWPRAATPHHMAVLADPQIMDAHSYPGRPWVVNYFTQQVVDNYHARNWKHLHHTLDPDSTFFLGDLFDGGRRWNDSEWITEYSRFNRIFPKKPNRLTVMSLPGNHDIGFGDTVMEKSLSRFQVYFGDPSTKWNVGNHTVVLLDTISLSDTQNQEVSAVPRNFLDQFAQTPESNPRILLTHVPLWRDPNTQVCGPKRESLKPFPMAKGDQYQTVIDADLSQEVLQKTAPSLVLSGDDHDYCHITHSYSSERGSQVAEEITVKSCAMNMGISRPAIQLLSLYNPEQSQTSEDTLHTSICYLPDPYKALQVYIGAYVLTLLFVASLHFAPTYFNKAMSFIAHKMTRDATTLLPVAAKKASANISHDDLSYLSALNGFERAKCFLINASLMTLMIFLVFTFHYTKK</sequence>
<dbReference type="GO" id="GO:0006506">
    <property type="term" value="P:GPI anchor biosynthetic process"/>
    <property type="evidence" value="ECO:0007669"/>
    <property type="project" value="InterPro"/>
</dbReference>
<dbReference type="FunFam" id="3.60.21.10:FF:000093">
    <property type="entry name" value="Cell division cycle-related protein"/>
    <property type="match status" value="1"/>
</dbReference>
<dbReference type="GO" id="GO:0005783">
    <property type="term" value="C:endoplasmic reticulum"/>
    <property type="evidence" value="ECO:0007669"/>
    <property type="project" value="TreeGrafter"/>
</dbReference>
<dbReference type="InterPro" id="IPR004843">
    <property type="entry name" value="Calcineurin-like_PHP"/>
</dbReference>
<keyword evidence="3 5" id="KW-1133">Transmembrane helix</keyword>
<evidence type="ECO:0000313" key="7">
    <source>
        <dbReference type="EMBL" id="SCU89512.1"/>
    </source>
</evidence>
<evidence type="ECO:0000256" key="5">
    <source>
        <dbReference type="SAM" id="Phobius"/>
    </source>
</evidence>
<evidence type="ECO:0000313" key="8">
    <source>
        <dbReference type="Proteomes" id="UP000191144"/>
    </source>
</evidence>
<dbReference type="InterPro" id="IPR033308">
    <property type="entry name" value="PGAP5/Cdc1/Ted1"/>
</dbReference>
<feature type="transmembrane region" description="Helical" evidence="5">
    <location>
        <begin position="390"/>
        <end position="410"/>
    </location>
</feature>
<dbReference type="SUPFAM" id="SSF56300">
    <property type="entry name" value="Metallo-dependent phosphatases"/>
    <property type="match status" value="1"/>
</dbReference>
<dbReference type="AlphaFoldDB" id="A0A1G4JGY4"/>
<dbReference type="Proteomes" id="UP000191144">
    <property type="component" value="Chromosome E"/>
</dbReference>
<keyword evidence="2 5" id="KW-0812">Transmembrane</keyword>
<comment type="subcellular location">
    <subcellularLocation>
        <location evidence="1">Membrane</location>
        <topology evidence="1">Multi-pass membrane protein</topology>
    </subcellularLocation>
</comment>
<feature type="domain" description="Calcineurin-like phosphoesterase" evidence="6">
    <location>
        <begin position="129"/>
        <end position="323"/>
    </location>
</feature>
<dbReference type="PANTHER" id="PTHR13315:SF4">
    <property type="entry name" value="METALLOPHOSPHOESTERASE, ISOFORM E"/>
    <property type="match status" value="1"/>
</dbReference>
<evidence type="ECO:0000256" key="1">
    <source>
        <dbReference type="ARBA" id="ARBA00004141"/>
    </source>
</evidence>
<dbReference type="GO" id="GO:0016020">
    <property type="term" value="C:membrane"/>
    <property type="evidence" value="ECO:0007669"/>
    <property type="project" value="UniProtKB-SubCell"/>
</dbReference>
<dbReference type="EMBL" id="LT598481">
    <property type="protein sequence ID" value="SCU89512.1"/>
    <property type="molecule type" value="Genomic_DNA"/>
</dbReference>
<feature type="transmembrane region" description="Helical" evidence="5">
    <location>
        <begin position="48"/>
        <end position="66"/>
    </location>
</feature>